<evidence type="ECO:0000256" key="1">
    <source>
        <dbReference type="SAM" id="MobiDB-lite"/>
    </source>
</evidence>
<reference evidence="2" key="2">
    <citation type="journal article" date="2023" name="Plants (Basel)">
        <title>Annotation of the Turnera subulata (Passifloraceae) Draft Genome Reveals the S-Locus Evolved after the Divergence of Turneroideae from Passifloroideae in a Stepwise Manner.</title>
        <authorList>
            <person name="Henning P.M."/>
            <person name="Roalson E.H."/>
            <person name="Mir W."/>
            <person name="McCubbin A.G."/>
            <person name="Shore J.S."/>
        </authorList>
    </citation>
    <scope>NUCLEOTIDE SEQUENCE</scope>
    <source>
        <strain evidence="2">F60SS</strain>
    </source>
</reference>
<organism evidence="2 3">
    <name type="scientific">Turnera subulata</name>
    <dbReference type="NCBI Taxonomy" id="218843"/>
    <lineage>
        <taxon>Eukaryota</taxon>
        <taxon>Viridiplantae</taxon>
        <taxon>Streptophyta</taxon>
        <taxon>Embryophyta</taxon>
        <taxon>Tracheophyta</taxon>
        <taxon>Spermatophyta</taxon>
        <taxon>Magnoliopsida</taxon>
        <taxon>eudicotyledons</taxon>
        <taxon>Gunneridae</taxon>
        <taxon>Pentapetalae</taxon>
        <taxon>rosids</taxon>
        <taxon>fabids</taxon>
        <taxon>Malpighiales</taxon>
        <taxon>Passifloraceae</taxon>
        <taxon>Turnera</taxon>
    </lineage>
</organism>
<dbReference type="EMBL" id="JAKUCV010006319">
    <property type="protein sequence ID" value="KAJ4827851.1"/>
    <property type="molecule type" value="Genomic_DNA"/>
</dbReference>
<gene>
    <name evidence="2" type="ORF">Tsubulata_012998</name>
</gene>
<keyword evidence="3" id="KW-1185">Reference proteome</keyword>
<comment type="caution">
    <text evidence="2">The sequence shown here is derived from an EMBL/GenBank/DDBJ whole genome shotgun (WGS) entry which is preliminary data.</text>
</comment>
<protein>
    <submittedName>
        <fullName evidence="2">Uncharacterized protein</fullName>
    </submittedName>
</protein>
<dbReference type="Proteomes" id="UP001141552">
    <property type="component" value="Unassembled WGS sequence"/>
</dbReference>
<name>A0A9Q0J369_9ROSI</name>
<evidence type="ECO:0000313" key="2">
    <source>
        <dbReference type="EMBL" id="KAJ4827851.1"/>
    </source>
</evidence>
<reference evidence="2" key="1">
    <citation type="submission" date="2022-02" db="EMBL/GenBank/DDBJ databases">
        <authorList>
            <person name="Henning P.M."/>
            <person name="McCubbin A.G."/>
            <person name="Shore J.S."/>
        </authorList>
    </citation>
    <scope>NUCLEOTIDE SEQUENCE</scope>
    <source>
        <strain evidence="2">F60SS</strain>
        <tissue evidence="2">Leaves</tissue>
    </source>
</reference>
<dbReference type="AlphaFoldDB" id="A0A9Q0J369"/>
<dbReference type="OrthoDB" id="308383at2759"/>
<evidence type="ECO:0000313" key="3">
    <source>
        <dbReference type="Proteomes" id="UP001141552"/>
    </source>
</evidence>
<proteinExistence type="predicted"/>
<sequence>MGKAHWMQSKKMENQYQGQGHNVTPGKMGGALKPTDVDPLWGCVICKQTHGSCAQCCKTPSPDSVVVIRTSSRVFAARSLLPNQKECFKGSRLISSKRMELSEPTNSENNGLEPHSTTRCRDYRRASNMMAEKKPVRHRLMGARHHPLDAIASLRTQKEAEDSRVFSSFKERLYHLQVKYNSFRA</sequence>
<feature type="region of interest" description="Disordered" evidence="1">
    <location>
        <begin position="1"/>
        <end position="22"/>
    </location>
</feature>
<accession>A0A9Q0J369</accession>